<dbReference type="EMBL" id="OV170228">
    <property type="protein sequence ID" value="CAH0730580.1"/>
    <property type="molecule type" value="Genomic_DNA"/>
</dbReference>
<reference evidence="1" key="1">
    <citation type="submission" date="2021-12" db="EMBL/GenBank/DDBJ databases">
        <authorList>
            <person name="Martin H S."/>
        </authorList>
    </citation>
    <scope>NUCLEOTIDE SEQUENCE</scope>
</reference>
<accession>A0A8J9VP31</accession>
<dbReference type="Proteomes" id="UP000838878">
    <property type="component" value="Chromosome 8"/>
</dbReference>
<keyword evidence="2" id="KW-1185">Reference proteome</keyword>
<evidence type="ECO:0000313" key="1">
    <source>
        <dbReference type="EMBL" id="CAH0730580.1"/>
    </source>
</evidence>
<feature type="non-terminal residue" evidence="1">
    <location>
        <position position="72"/>
    </location>
</feature>
<evidence type="ECO:0000313" key="2">
    <source>
        <dbReference type="Proteomes" id="UP000838878"/>
    </source>
</evidence>
<dbReference type="AlphaFoldDB" id="A0A8J9VP31"/>
<proteinExistence type="predicted"/>
<gene>
    <name evidence="1" type="ORF">BINO364_LOCUS15548</name>
</gene>
<dbReference type="OrthoDB" id="6624493at2759"/>
<sequence>MYTVLSSAEEMFIETSTNTSGIYIDPIGTLKIIDGFLNVVIPVHISYIQPHIENLNGVIGTSKFLCRQTALL</sequence>
<organism evidence="1 2">
    <name type="scientific">Brenthis ino</name>
    <name type="common">lesser marbled fritillary</name>
    <dbReference type="NCBI Taxonomy" id="405034"/>
    <lineage>
        <taxon>Eukaryota</taxon>
        <taxon>Metazoa</taxon>
        <taxon>Ecdysozoa</taxon>
        <taxon>Arthropoda</taxon>
        <taxon>Hexapoda</taxon>
        <taxon>Insecta</taxon>
        <taxon>Pterygota</taxon>
        <taxon>Neoptera</taxon>
        <taxon>Endopterygota</taxon>
        <taxon>Lepidoptera</taxon>
        <taxon>Glossata</taxon>
        <taxon>Ditrysia</taxon>
        <taxon>Papilionoidea</taxon>
        <taxon>Nymphalidae</taxon>
        <taxon>Heliconiinae</taxon>
        <taxon>Argynnini</taxon>
        <taxon>Brenthis</taxon>
    </lineage>
</organism>
<protein>
    <submittedName>
        <fullName evidence="1">Uncharacterized protein</fullName>
    </submittedName>
</protein>
<name>A0A8J9VP31_9NEOP</name>